<sequence length="80" mass="8924">MDHDLWDRPIEVAIESGDHFKSIRNSREAVAYLMTCWPKRGGESFTIAKRVCMDAVEGRSNASAAEVAFRLAARDAGILR</sequence>
<dbReference type="AlphaFoldDB" id="A0A444LNG8"/>
<keyword evidence="2" id="KW-1185">Reference proteome</keyword>
<comment type="caution">
    <text evidence="1">The sequence shown here is derived from an EMBL/GenBank/DDBJ whole genome shotgun (WGS) entry which is preliminary data.</text>
</comment>
<evidence type="ECO:0000313" key="2">
    <source>
        <dbReference type="Proteomes" id="UP000287687"/>
    </source>
</evidence>
<dbReference type="OrthoDB" id="8396838at2"/>
<dbReference type="EMBL" id="SBIP01000001">
    <property type="protein sequence ID" value="RWX81889.1"/>
    <property type="molecule type" value="Genomic_DNA"/>
</dbReference>
<dbReference type="InterPro" id="IPR010385">
    <property type="entry name" value="DUF982"/>
</dbReference>
<name>A0A444LNG8_9HYPH</name>
<evidence type="ECO:0000313" key="1">
    <source>
        <dbReference type="EMBL" id="RWX81889.1"/>
    </source>
</evidence>
<reference evidence="1 2" key="1">
    <citation type="submission" date="2019-01" db="EMBL/GenBank/DDBJ databases">
        <title>The draft genome of Rhizobium sp. 24NR.</title>
        <authorList>
            <person name="Liu L."/>
            <person name="Liang L."/>
            <person name="Shi S."/>
            <person name="Xu L."/>
            <person name="Wang X."/>
            <person name="Li L."/>
            <person name="Zhang X."/>
        </authorList>
    </citation>
    <scope>NUCLEOTIDE SEQUENCE [LARGE SCALE GENOMIC DNA]</scope>
    <source>
        <strain evidence="1 2">24NR</strain>
    </source>
</reference>
<protein>
    <submittedName>
        <fullName evidence="1">DUF982 domain-containing protein</fullName>
    </submittedName>
</protein>
<proteinExistence type="predicted"/>
<dbReference type="Gene3D" id="6.10.250.730">
    <property type="match status" value="1"/>
</dbReference>
<gene>
    <name evidence="1" type="ORF">EPK99_04295</name>
</gene>
<dbReference type="Pfam" id="PF06169">
    <property type="entry name" value="DUF982"/>
    <property type="match status" value="1"/>
</dbReference>
<accession>A0A444LNG8</accession>
<dbReference type="Proteomes" id="UP000287687">
    <property type="component" value="Unassembled WGS sequence"/>
</dbReference>
<organism evidence="1 2">
    <name type="scientific">Neorhizobium lilium</name>
    <dbReference type="NCBI Taxonomy" id="2503024"/>
    <lineage>
        <taxon>Bacteria</taxon>
        <taxon>Pseudomonadati</taxon>
        <taxon>Pseudomonadota</taxon>
        <taxon>Alphaproteobacteria</taxon>
        <taxon>Hyphomicrobiales</taxon>
        <taxon>Rhizobiaceae</taxon>
        <taxon>Rhizobium/Agrobacterium group</taxon>
        <taxon>Neorhizobium</taxon>
    </lineage>
</organism>